<sequence length="246" mass="28516">MSISSFMIRGEVNKNLFQSSILDSEKLDDVIAILSYSTDDSEYPTTVPWSYYENTYYDNNVTTDNITTDNVTTDNVTNNVINNMTNQNINVFNQNSLIDEILEGNIKKFDHYWNAYVFKKYGVLDFLLKNNHTIELVFHLHGHSFWVLDRGNESTPYNSSKELSYTTNFIKRDTVTIPVLGWTLIRIRINNPGIWAFGNPIMWHLSTGMMGQIVELPSSLKKLIPPTKWCKMCESYKLDICDNEMF</sequence>
<feature type="domain" description="Plastocyanin-like" evidence="5">
    <location>
        <begin position="80"/>
        <end position="217"/>
    </location>
</feature>
<dbReference type="SUPFAM" id="SSF49503">
    <property type="entry name" value="Cupredoxins"/>
    <property type="match status" value="1"/>
</dbReference>
<dbReference type="Proteomes" id="UP000789901">
    <property type="component" value="Unassembled WGS sequence"/>
</dbReference>
<dbReference type="InterPro" id="IPR011706">
    <property type="entry name" value="Cu-oxidase_C"/>
</dbReference>
<evidence type="ECO:0000256" key="2">
    <source>
        <dbReference type="ARBA" id="ARBA00022723"/>
    </source>
</evidence>
<proteinExistence type="inferred from homology"/>
<keyword evidence="2" id="KW-0479">Metal-binding</keyword>
<evidence type="ECO:0000313" key="7">
    <source>
        <dbReference type="Proteomes" id="UP000789901"/>
    </source>
</evidence>
<keyword evidence="7" id="KW-1185">Reference proteome</keyword>
<dbReference type="InterPro" id="IPR045087">
    <property type="entry name" value="Cu-oxidase_fam"/>
</dbReference>
<evidence type="ECO:0000313" key="6">
    <source>
        <dbReference type="EMBL" id="CAG8501193.1"/>
    </source>
</evidence>
<evidence type="ECO:0000256" key="1">
    <source>
        <dbReference type="ARBA" id="ARBA00010609"/>
    </source>
</evidence>
<dbReference type="InterPro" id="IPR008972">
    <property type="entry name" value="Cupredoxin"/>
</dbReference>
<evidence type="ECO:0000256" key="4">
    <source>
        <dbReference type="ARBA" id="ARBA00023008"/>
    </source>
</evidence>
<protein>
    <submittedName>
        <fullName evidence="6">36364_t:CDS:1</fullName>
    </submittedName>
</protein>
<dbReference type="PANTHER" id="PTHR11709">
    <property type="entry name" value="MULTI-COPPER OXIDASE"/>
    <property type="match status" value="1"/>
</dbReference>
<keyword evidence="4" id="KW-0186">Copper</keyword>
<accession>A0ABM8W1J9</accession>
<keyword evidence="3" id="KW-0560">Oxidoreductase</keyword>
<dbReference type="PANTHER" id="PTHR11709:SF394">
    <property type="entry name" value="FI03373P-RELATED"/>
    <property type="match status" value="1"/>
</dbReference>
<name>A0ABM8W1J9_GIGMA</name>
<dbReference type="Gene3D" id="2.60.40.420">
    <property type="entry name" value="Cupredoxins - blue copper proteins"/>
    <property type="match status" value="1"/>
</dbReference>
<comment type="similarity">
    <text evidence="1">Belongs to the multicopper oxidase family.</text>
</comment>
<evidence type="ECO:0000256" key="3">
    <source>
        <dbReference type="ARBA" id="ARBA00023002"/>
    </source>
</evidence>
<dbReference type="EMBL" id="CAJVQB010000667">
    <property type="protein sequence ID" value="CAG8501193.1"/>
    <property type="molecule type" value="Genomic_DNA"/>
</dbReference>
<evidence type="ECO:0000259" key="5">
    <source>
        <dbReference type="Pfam" id="PF07731"/>
    </source>
</evidence>
<organism evidence="6 7">
    <name type="scientific">Gigaspora margarita</name>
    <dbReference type="NCBI Taxonomy" id="4874"/>
    <lineage>
        <taxon>Eukaryota</taxon>
        <taxon>Fungi</taxon>
        <taxon>Fungi incertae sedis</taxon>
        <taxon>Mucoromycota</taxon>
        <taxon>Glomeromycotina</taxon>
        <taxon>Glomeromycetes</taxon>
        <taxon>Diversisporales</taxon>
        <taxon>Gigasporaceae</taxon>
        <taxon>Gigaspora</taxon>
    </lineage>
</organism>
<comment type="caution">
    <text evidence="6">The sequence shown here is derived from an EMBL/GenBank/DDBJ whole genome shotgun (WGS) entry which is preliminary data.</text>
</comment>
<gene>
    <name evidence="6" type="ORF">GMARGA_LOCUS2211</name>
</gene>
<reference evidence="6 7" key="1">
    <citation type="submission" date="2021-06" db="EMBL/GenBank/DDBJ databases">
        <authorList>
            <person name="Kallberg Y."/>
            <person name="Tangrot J."/>
            <person name="Rosling A."/>
        </authorList>
    </citation>
    <scope>NUCLEOTIDE SEQUENCE [LARGE SCALE GENOMIC DNA]</scope>
    <source>
        <strain evidence="6 7">120-4 pot B 10/14</strain>
    </source>
</reference>
<dbReference type="Pfam" id="PF07731">
    <property type="entry name" value="Cu-oxidase_2"/>
    <property type="match status" value="1"/>
</dbReference>